<reference evidence="1 2" key="1">
    <citation type="journal article" date="2013" name="Curr. Biol.">
        <title>The Genome of the Foraminiferan Reticulomyxa filosa.</title>
        <authorList>
            <person name="Glockner G."/>
            <person name="Hulsmann N."/>
            <person name="Schleicher M."/>
            <person name="Noegel A.A."/>
            <person name="Eichinger L."/>
            <person name="Gallinger C."/>
            <person name="Pawlowski J."/>
            <person name="Sierra R."/>
            <person name="Euteneuer U."/>
            <person name="Pillet L."/>
            <person name="Moustafa A."/>
            <person name="Platzer M."/>
            <person name="Groth M."/>
            <person name="Szafranski K."/>
            <person name="Schliwa M."/>
        </authorList>
    </citation>
    <scope>NUCLEOTIDE SEQUENCE [LARGE SCALE GENOMIC DNA]</scope>
</reference>
<dbReference type="EMBL" id="ASPP01048042">
    <property type="protein sequence ID" value="ETN97974.1"/>
    <property type="molecule type" value="Genomic_DNA"/>
</dbReference>
<sequence length="287" mass="33934">IYIYNSIIRTINKLYGITLQTAQIVNRDINKELWNRMNEIKEKQMITTTIVNISYLVKELAVSIMILNIKLQNMNEKIANKRIFKSIIGLMYNRMNTTVKKKIIEDIKQKVERKVKKQKEYKEFQGYLKINQDENLGVDYKEINTLNKEIKQVSEDKRYNQNSNNDYKINRQQEQQRTNRFRNNNGFNRFNKATTKTNKCNNNKDKQMVLEITTTIIMLINLIDLTNLTGDKNKRIVTEIITIDLINKIALMDKIILQETLNANMDSDVTIKIIVVSFMKYADMEKD</sequence>
<accession>X6LB80</accession>
<proteinExistence type="predicted"/>
<comment type="caution">
    <text evidence="1">The sequence shown here is derived from an EMBL/GenBank/DDBJ whole genome shotgun (WGS) entry which is preliminary data.</text>
</comment>
<name>X6LB80_RETFI</name>
<protein>
    <submittedName>
        <fullName evidence="1">Uncharacterized protein</fullName>
    </submittedName>
</protein>
<dbReference type="AlphaFoldDB" id="X6LB80"/>
<keyword evidence="2" id="KW-1185">Reference proteome</keyword>
<feature type="non-terminal residue" evidence="1">
    <location>
        <position position="287"/>
    </location>
</feature>
<feature type="non-terminal residue" evidence="1">
    <location>
        <position position="1"/>
    </location>
</feature>
<gene>
    <name evidence="1" type="ORF">RFI_39548</name>
</gene>
<dbReference type="Proteomes" id="UP000023152">
    <property type="component" value="Unassembled WGS sequence"/>
</dbReference>
<organism evidence="1 2">
    <name type="scientific">Reticulomyxa filosa</name>
    <dbReference type="NCBI Taxonomy" id="46433"/>
    <lineage>
        <taxon>Eukaryota</taxon>
        <taxon>Sar</taxon>
        <taxon>Rhizaria</taxon>
        <taxon>Retaria</taxon>
        <taxon>Foraminifera</taxon>
        <taxon>Monothalamids</taxon>
        <taxon>Reticulomyxidae</taxon>
        <taxon>Reticulomyxa</taxon>
    </lineage>
</organism>
<evidence type="ECO:0000313" key="1">
    <source>
        <dbReference type="EMBL" id="ETN97974.1"/>
    </source>
</evidence>
<evidence type="ECO:0000313" key="2">
    <source>
        <dbReference type="Proteomes" id="UP000023152"/>
    </source>
</evidence>